<evidence type="ECO:0000256" key="8">
    <source>
        <dbReference type="HAMAP-Rule" id="MF_00376"/>
    </source>
</evidence>
<sequence>MEVIGLTGGIAAGKSAVAARLAELGAVVIDADRLAREVVEPGTPGLAAIAHRFGDAVLAPDGSLDRARLGAIVFTDDAARRDLNAIVHPEVQRRYTDLVAEAFDQDADAIVVYDVPLLAEARAASEFALVVVVDAPPKVRLDRLVSLRGMDRADARARIEAQIPDAARRAMAGVVIDSSGTLEHTLEQVDALWERLVAQRAVGGRS</sequence>
<evidence type="ECO:0000256" key="1">
    <source>
        <dbReference type="ARBA" id="ARBA00009018"/>
    </source>
</evidence>
<dbReference type="GO" id="GO:0005524">
    <property type="term" value="F:ATP binding"/>
    <property type="evidence" value="ECO:0007669"/>
    <property type="project" value="UniProtKB-UniRule"/>
</dbReference>
<evidence type="ECO:0000256" key="5">
    <source>
        <dbReference type="ARBA" id="ARBA00022777"/>
    </source>
</evidence>
<dbReference type="HAMAP" id="MF_00376">
    <property type="entry name" value="Dephospho_CoA_kinase"/>
    <property type="match status" value="1"/>
</dbReference>
<keyword evidence="2 8" id="KW-0963">Cytoplasm</keyword>
<keyword evidence="11" id="KW-1185">Reference proteome</keyword>
<evidence type="ECO:0000256" key="6">
    <source>
        <dbReference type="ARBA" id="ARBA00022840"/>
    </source>
</evidence>
<dbReference type="Proteomes" id="UP000585905">
    <property type="component" value="Unassembled WGS sequence"/>
</dbReference>
<comment type="function">
    <text evidence="8">Catalyzes the phosphorylation of the 3'-hydroxyl group of dephosphocoenzyme A to form coenzyme A.</text>
</comment>
<organism evidence="10 11">
    <name type="scientific">Microcella alkalica</name>
    <dbReference type="NCBI Taxonomy" id="355930"/>
    <lineage>
        <taxon>Bacteria</taxon>
        <taxon>Bacillati</taxon>
        <taxon>Actinomycetota</taxon>
        <taxon>Actinomycetes</taxon>
        <taxon>Micrococcales</taxon>
        <taxon>Microbacteriaceae</taxon>
        <taxon>Microcella</taxon>
    </lineage>
</organism>
<evidence type="ECO:0000256" key="7">
    <source>
        <dbReference type="ARBA" id="ARBA00022993"/>
    </source>
</evidence>
<evidence type="ECO:0000256" key="9">
    <source>
        <dbReference type="NCBIfam" id="TIGR00152"/>
    </source>
</evidence>
<dbReference type="EMBL" id="JACGWX010000001">
    <property type="protein sequence ID" value="MBA8847109.1"/>
    <property type="molecule type" value="Genomic_DNA"/>
</dbReference>
<dbReference type="PANTHER" id="PTHR10695">
    <property type="entry name" value="DEPHOSPHO-COA KINASE-RELATED"/>
    <property type="match status" value="1"/>
</dbReference>
<dbReference type="EC" id="2.7.1.24" evidence="8 9"/>
<gene>
    <name evidence="8" type="primary">coaE</name>
    <name evidence="10" type="ORF">FHX53_000673</name>
</gene>
<comment type="pathway">
    <text evidence="8">Cofactor biosynthesis; coenzyme A biosynthesis; CoA from (R)-pantothenate: step 5/5.</text>
</comment>
<dbReference type="GO" id="GO:0004140">
    <property type="term" value="F:dephospho-CoA kinase activity"/>
    <property type="evidence" value="ECO:0007669"/>
    <property type="project" value="UniProtKB-UniRule"/>
</dbReference>
<keyword evidence="3 8" id="KW-0808">Transferase</keyword>
<dbReference type="Pfam" id="PF01121">
    <property type="entry name" value="CoaE"/>
    <property type="match status" value="1"/>
</dbReference>
<dbReference type="NCBIfam" id="TIGR00152">
    <property type="entry name" value="dephospho-CoA kinase"/>
    <property type="match status" value="1"/>
</dbReference>
<dbReference type="InterPro" id="IPR001977">
    <property type="entry name" value="Depp_CoAkinase"/>
</dbReference>
<keyword evidence="5 8" id="KW-0418">Kinase</keyword>
<accession>A0A839E352</accession>
<evidence type="ECO:0000313" key="10">
    <source>
        <dbReference type="EMBL" id="MBA8847109.1"/>
    </source>
</evidence>
<dbReference type="GO" id="GO:0015937">
    <property type="term" value="P:coenzyme A biosynthetic process"/>
    <property type="evidence" value="ECO:0007669"/>
    <property type="project" value="UniProtKB-UniRule"/>
</dbReference>
<dbReference type="PROSITE" id="PS51219">
    <property type="entry name" value="DPCK"/>
    <property type="match status" value="1"/>
</dbReference>
<dbReference type="NCBIfam" id="NF002879">
    <property type="entry name" value="PRK03333.1"/>
    <property type="match status" value="1"/>
</dbReference>
<comment type="catalytic activity">
    <reaction evidence="8">
        <text>3'-dephospho-CoA + ATP = ADP + CoA + H(+)</text>
        <dbReference type="Rhea" id="RHEA:18245"/>
        <dbReference type="ChEBI" id="CHEBI:15378"/>
        <dbReference type="ChEBI" id="CHEBI:30616"/>
        <dbReference type="ChEBI" id="CHEBI:57287"/>
        <dbReference type="ChEBI" id="CHEBI:57328"/>
        <dbReference type="ChEBI" id="CHEBI:456216"/>
        <dbReference type="EC" id="2.7.1.24"/>
    </reaction>
</comment>
<proteinExistence type="inferred from homology"/>
<comment type="caution">
    <text evidence="10">The sequence shown here is derived from an EMBL/GenBank/DDBJ whole genome shotgun (WGS) entry which is preliminary data.</text>
</comment>
<name>A0A839E352_9MICO</name>
<keyword evidence="6 8" id="KW-0067">ATP-binding</keyword>
<feature type="binding site" evidence="8">
    <location>
        <begin position="11"/>
        <end position="16"/>
    </location>
    <ligand>
        <name>ATP</name>
        <dbReference type="ChEBI" id="CHEBI:30616"/>
    </ligand>
</feature>
<dbReference type="UniPathway" id="UPA00241">
    <property type="reaction ID" value="UER00356"/>
</dbReference>
<dbReference type="FunFam" id="3.40.50.300:FF:000991">
    <property type="entry name" value="Dephospho-CoA kinase"/>
    <property type="match status" value="1"/>
</dbReference>
<dbReference type="SUPFAM" id="SSF52540">
    <property type="entry name" value="P-loop containing nucleoside triphosphate hydrolases"/>
    <property type="match status" value="1"/>
</dbReference>
<dbReference type="CDD" id="cd02022">
    <property type="entry name" value="DPCK"/>
    <property type="match status" value="1"/>
</dbReference>
<evidence type="ECO:0000256" key="3">
    <source>
        <dbReference type="ARBA" id="ARBA00022679"/>
    </source>
</evidence>
<evidence type="ECO:0000256" key="4">
    <source>
        <dbReference type="ARBA" id="ARBA00022741"/>
    </source>
</evidence>
<dbReference type="RefSeq" id="WP_182489924.1">
    <property type="nucleotide sequence ID" value="NZ_BAAAOV010000007.1"/>
</dbReference>
<keyword evidence="7 8" id="KW-0173">Coenzyme A biosynthesis</keyword>
<dbReference type="Gene3D" id="3.40.50.300">
    <property type="entry name" value="P-loop containing nucleotide triphosphate hydrolases"/>
    <property type="match status" value="1"/>
</dbReference>
<dbReference type="GO" id="GO:0005737">
    <property type="term" value="C:cytoplasm"/>
    <property type="evidence" value="ECO:0007669"/>
    <property type="project" value="UniProtKB-SubCell"/>
</dbReference>
<evidence type="ECO:0000313" key="11">
    <source>
        <dbReference type="Proteomes" id="UP000585905"/>
    </source>
</evidence>
<comment type="subcellular location">
    <subcellularLocation>
        <location evidence="8">Cytoplasm</location>
    </subcellularLocation>
</comment>
<dbReference type="AlphaFoldDB" id="A0A839E352"/>
<keyword evidence="4 8" id="KW-0547">Nucleotide-binding</keyword>
<protein>
    <recommendedName>
        <fullName evidence="8 9">Dephospho-CoA kinase</fullName>
        <ecNumber evidence="8 9">2.7.1.24</ecNumber>
    </recommendedName>
    <alternativeName>
        <fullName evidence="8">Dephosphocoenzyme A kinase</fullName>
    </alternativeName>
</protein>
<dbReference type="InterPro" id="IPR027417">
    <property type="entry name" value="P-loop_NTPase"/>
</dbReference>
<reference evidence="10 11" key="1">
    <citation type="submission" date="2020-07" db="EMBL/GenBank/DDBJ databases">
        <title>Sequencing the genomes of 1000 actinobacteria strains.</title>
        <authorList>
            <person name="Klenk H.-P."/>
        </authorList>
    </citation>
    <scope>NUCLEOTIDE SEQUENCE [LARGE SCALE GENOMIC DNA]</scope>
    <source>
        <strain evidence="10 11">DSM 19663</strain>
    </source>
</reference>
<evidence type="ECO:0000256" key="2">
    <source>
        <dbReference type="ARBA" id="ARBA00022490"/>
    </source>
</evidence>
<dbReference type="PANTHER" id="PTHR10695:SF46">
    <property type="entry name" value="BIFUNCTIONAL COENZYME A SYNTHASE-RELATED"/>
    <property type="match status" value="1"/>
</dbReference>
<comment type="similarity">
    <text evidence="1 8">Belongs to the CoaE family.</text>
</comment>